<dbReference type="AlphaFoldDB" id="A0A7S4JUV4"/>
<evidence type="ECO:0000313" key="2">
    <source>
        <dbReference type="EMBL" id="CAE2275118.1"/>
    </source>
</evidence>
<feature type="region of interest" description="Disordered" evidence="1">
    <location>
        <begin position="1"/>
        <end position="43"/>
    </location>
</feature>
<feature type="region of interest" description="Disordered" evidence="1">
    <location>
        <begin position="207"/>
        <end position="298"/>
    </location>
</feature>
<proteinExistence type="predicted"/>
<feature type="compositionally biased region" description="Basic and acidic residues" evidence="1">
    <location>
        <begin position="155"/>
        <end position="165"/>
    </location>
</feature>
<dbReference type="PANTHER" id="PTHR22876:SF5">
    <property type="entry name" value="CHROMOSOME 9 OPEN READING FRAME 85"/>
    <property type="match status" value="1"/>
</dbReference>
<gene>
    <name evidence="2" type="ORF">OAUR00152_LOCUS34349</name>
</gene>
<dbReference type="Pfam" id="PF10217">
    <property type="entry name" value="DUF2039"/>
    <property type="match status" value="1"/>
</dbReference>
<sequence>MPQGKNSQKSGNASRKKKGGGRTPAHQNKFAFQHNPKSKLTDKILASPNVGACRRCHDKIEWRKKYRKYKPRTQPGRCNICSRRNVSAAYHTICGGCARGEKALKAVREAMVADEREAEAAGRKKQSASEEGKGEAGEDSAVSSRDCDADGEADASAREEKDDVATPKTSVSSSQDQPRRACAVCVRALALGSTSDVSNDKIAAVLAKLSPDANRPLKLREKRALERKLERLREEEKERRKAERRADRENEEGENETEDSESGDDVESVVGAGEDEDSDTEEEDPFLKAIGGADKLATGGDYQRMLMERERKQAGLSAGAGLVTN</sequence>
<dbReference type="InterPro" id="IPR019351">
    <property type="entry name" value="DUF2039"/>
</dbReference>
<reference evidence="2" key="1">
    <citation type="submission" date="2021-01" db="EMBL/GenBank/DDBJ databases">
        <authorList>
            <person name="Corre E."/>
            <person name="Pelletier E."/>
            <person name="Niang G."/>
            <person name="Scheremetjew M."/>
            <person name="Finn R."/>
            <person name="Kale V."/>
            <person name="Holt S."/>
            <person name="Cochrane G."/>
            <person name="Meng A."/>
            <person name="Brown T."/>
            <person name="Cohen L."/>
        </authorList>
    </citation>
    <scope>NUCLEOTIDE SEQUENCE</scope>
    <source>
        <strain evidence="2">Isolate 1302-5</strain>
    </source>
</reference>
<feature type="region of interest" description="Disordered" evidence="1">
    <location>
        <begin position="117"/>
        <end position="180"/>
    </location>
</feature>
<evidence type="ECO:0000256" key="1">
    <source>
        <dbReference type="SAM" id="MobiDB-lite"/>
    </source>
</evidence>
<dbReference type="EMBL" id="HBKQ01049816">
    <property type="protein sequence ID" value="CAE2275118.1"/>
    <property type="molecule type" value="Transcribed_RNA"/>
</dbReference>
<protein>
    <submittedName>
        <fullName evidence="2">Uncharacterized protein</fullName>
    </submittedName>
</protein>
<feature type="compositionally biased region" description="Polar residues" evidence="1">
    <location>
        <begin position="167"/>
        <end position="176"/>
    </location>
</feature>
<accession>A0A7S4JUV4</accession>
<feature type="compositionally biased region" description="Basic and acidic residues" evidence="1">
    <location>
        <begin position="117"/>
        <end position="136"/>
    </location>
</feature>
<dbReference type="PANTHER" id="PTHR22876">
    <property type="entry name" value="ZGC:101016"/>
    <property type="match status" value="1"/>
</dbReference>
<organism evidence="2">
    <name type="scientific">Odontella aurita</name>
    <dbReference type="NCBI Taxonomy" id="265563"/>
    <lineage>
        <taxon>Eukaryota</taxon>
        <taxon>Sar</taxon>
        <taxon>Stramenopiles</taxon>
        <taxon>Ochrophyta</taxon>
        <taxon>Bacillariophyta</taxon>
        <taxon>Mediophyceae</taxon>
        <taxon>Biddulphiophycidae</taxon>
        <taxon>Eupodiscales</taxon>
        <taxon>Odontellaceae</taxon>
        <taxon>Odontella</taxon>
    </lineage>
</organism>
<feature type="compositionally biased region" description="Polar residues" evidence="1">
    <location>
        <begin position="1"/>
        <end position="13"/>
    </location>
</feature>
<name>A0A7S4JUV4_9STRA</name>
<feature type="compositionally biased region" description="Basic and acidic residues" evidence="1">
    <location>
        <begin position="218"/>
        <end position="248"/>
    </location>
</feature>
<feature type="compositionally biased region" description="Acidic residues" evidence="1">
    <location>
        <begin position="249"/>
        <end position="284"/>
    </location>
</feature>